<name>A0A929RSF9_9ACTO</name>
<organism evidence="3 4">
    <name type="scientific">Actinomyces bouchesdurhonensis</name>
    <dbReference type="NCBI Taxonomy" id="1852361"/>
    <lineage>
        <taxon>Bacteria</taxon>
        <taxon>Bacillati</taxon>
        <taxon>Actinomycetota</taxon>
        <taxon>Actinomycetes</taxon>
        <taxon>Actinomycetales</taxon>
        <taxon>Actinomycetaceae</taxon>
        <taxon>Actinomyces</taxon>
    </lineage>
</organism>
<accession>A0A929RSF9</accession>
<feature type="region of interest" description="Disordered" evidence="1">
    <location>
        <begin position="1"/>
        <end position="44"/>
    </location>
</feature>
<evidence type="ECO:0000313" key="3">
    <source>
        <dbReference type="EMBL" id="MBF0967084.1"/>
    </source>
</evidence>
<dbReference type="RefSeq" id="WP_073983176.1">
    <property type="nucleotide sequence ID" value="NZ_CAJZKY010000059.1"/>
</dbReference>
<dbReference type="EMBL" id="JABZGF010000306">
    <property type="protein sequence ID" value="MBF0967084.1"/>
    <property type="molecule type" value="Genomic_DNA"/>
</dbReference>
<keyword evidence="2" id="KW-0472">Membrane</keyword>
<proteinExistence type="predicted"/>
<evidence type="ECO:0000256" key="1">
    <source>
        <dbReference type="SAM" id="MobiDB-lite"/>
    </source>
</evidence>
<gene>
    <name evidence="3" type="ORF">HXK09_08035</name>
</gene>
<protein>
    <submittedName>
        <fullName evidence="3">DUF3043 domain-containing protein</fullName>
    </submittedName>
</protein>
<evidence type="ECO:0000256" key="2">
    <source>
        <dbReference type="SAM" id="Phobius"/>
    </source>
</evidence>
<dbReference type="OrthoDB" id="5194448at2"/>
<sequence>MFGRSKNKSEDDAATTAVASTTPTGKKGRPTPKRKAAEAARIHPLVPADRKEAKRAARAARNARWDAEQRALLTGDEKHLPARDKGRARRFVRDYVDARHSFAEWVLAFMMAALIFLMAPSIFKDAVSEQMLMVFIYGSTILMYGSFIVTGIEAFLVWRAIKTQFAQKHPREDIPRGTGYYAFSRMIMPRRWRSPRPQVARGEFPK</sequence>
<feature type="transmembrane region" description="Helical" evidence="2">
    <location>
        <begin position="102"/>
        <end position="123"/>
    </location>
</feature>
<keyword evidence="2" id="KW-0812">Transmembrane</keyword>
<comment type="caution">
    <text evidence="3">The sequence shown here is derived from an EMBL/GenBank/DDBJ whole genome shotgun (WGS) entry which is preliminary data.</text>
</comment>
<feature type="compositionally biased region" description="Low complexity" evidence="1">
    <location>
        <begin position="14"/>
        <end position="25"/>
    </location>
</feature>
<keyword evidence="2" id="KW-1133">Transmembrane helix</keyword>
<dbReference type="AlphaFoldDB" id="A0A929RSF9"/>
<evidence type="ECO:0000313" key="4">
    <source>
        <dbReference type="Proteomes" id="UP000759246"/>
    </source>
</evidence>
<dbReference type="Proteomes" id="UP000759246">
    <property type="component" value="Unassembled WGS sequence"/>
</dbReference>
<dbReference type="InterPro" id="IPR021403">
    <property type="entry name" value="DUF3043"/>
</dbReference>
<feature type="transmembrane region" description="Helical" evidence="2">
    <location>
        <begin position="135"/>
        <end position="158"/>
    </location>
</feature>
<dbReference type="Pfam" id="PF11241">
    <property type="entry name" value="DUF3043"/>
    <property type="match status" value="1"/>
</dbReference>
<reference evidence="3" key="1">
    <citation type="submission" date="2020-04" db="EMBL/GenBank/DDBJ databases">
        <title>Deep metagenomics examines the oral microbiome during advanced dental caries in children, revealing novel taxa and co-occurrences with host molecules.</title>
        <authorList>
            <person name="Baker J.L."/>
            <person name="Morton J.T."/>
            <person name="Dinis M."/>
            <person name="Alvarez R."/>
            <person name="Tran N.C."/>
            <person name="Knight R."/>
            <person name="Edlund A."/>
        </authorList>
    </citation>
    <scope>NUCLEOTIDE SEQUENCE</scope>
    <source>
        <strain evidence="3">JCVI_30_bin.13</strain>
    </source>
</reference>